<dbReference type="CDD" id="cd00063">
    <property type="entry name" value="FN3"/>
    <property type="match status" value="2"/>
</dbReference>
<name>A0ABD3T3Z8_SINWO</name>
<dbReference type="InterPro" id="IPR013783">
    <property type="entry name" value="Ig-like_fold"/>
</dbReference>
<keyword evidence="1" id="KW-0547">Nucleotide-binding</keyword>
<dbReference type="InterPro" id="IPR003961">
    <property type="entry name" value="FN3_dom"/>
</dbReference>
<dbReference type="Pfam" id="PF00041">
    <property type="entry name" value="fn3"/>
    <property type="match status" value="1"/>
</dbReference>
<dbReference type="Pfam" id="PF00735">
    <property type="entry name" value="Septin"/>
    <property type="match status" value="1"/>
</dbReference>
<dbReference type="EMBL" id="JBJQND010000019">
    <property type="protein sequence ID" value="KAL3831368.1"/>
    <property type="molecule type" value="Genomic_DNA"/>
</dbReference>
<dbReference type="InterPro" id="IPR036116">
    <property type="entry name" value="FN3_sf"/>
</dbReference>
<sequence>MSQKPGKPRGVTSDDGNLLVSWDVSTPELDDVDFFEIQWKKKEEKRWSGLKCTDDNSTSIAIPRTDFENNKTYQLKVKWTTKNGDDSPFSEISDDVLIIASIQGSSPRQPGKIVLQLTTATSAYLAWEKPKGPDEVSIYEVKYRLCGDVQWLTANTKQSTENMDMKDLKSNSSYEFKVRAIFSDGSEGPFSEVSDTVKTHESLATQVKKGAKKIAATNPAKYKIPLTYSEKWTSKSAITRKLRFGERDQLHSTKTIMVVGATGAGKSTMIDGMINYIVNVAWEDDFRFTMIDLTEEEMARAGQQAISQTSCITCYEVNYQPGSRLNYHLNIIDTPGFGDTRGIQQDKKIVDQIREFFTAPGDQGITSISAVCFITQAPLARLTHTQKYIFDSILSVFGKDIKDNIFVLITFADGNEPPVLEALKEAKVPFKDDFKFNNSALFVSTGSSGQFAQMFWKLGTKSFDNFFTKLNGVNERSLKLTSEVLSARKQIENTIDRLKPQIETGLNKLTNMQHEAEVLEKHQKDIEDNQNFTYMSKQVHTREVPTKPGQYVTHCRVCNFSCHLNCSYNDDNDKIRCCAMSGGYCTVCERKCLWSNHKNYSFIVETYIIEKEETYTNLKGKYDSAKAGVQQQSTTLQKLRSEFKSVLVDVLQMLKTVRESINKLEKYALKLNPLNEVNYVNLLIESEKREAKIGWESRLKMLEEIKIKAELIRKISDASVQSSWTDQDVENFMKKLTQ</sequence>
<keyword evidence="4" id="KW-1185">Reference proteome</keyword>
<evidence type="ECO:0000313" key="4">
    <source>
        <dbReference type="Proteomes" id="UP001634394"/>
    </source>
</evidence>
<dbReference type="SMART" id="SM00060">
    <property type="entry name" value="FN3"/>
    <property type="match status" value="2"/>
</dbReference>
<dbReference type="SUPFAM" id="SSF49265">
    <property type="entry name" value="Fibronectin type III"/>
    <property type="match status" value="1"/>
</dbReference>
<evidence type="ECO:0000259" key="2">
    <source>
        <dbReference type="PROSITE" id="PS50853"/>
    </source>
</evidence>
<gene>
    <name evidence="3" type="ORF">ACJMK2_023121</name>
</gene>
<protein>
    <recommendedName>
        <fullName evidence="2">Fibronectin type-III domain-containing protein</fullName>
    </recommendedName>
</protein>
<dbReference type="PROSITE" id="PS50853">
    <property type="entry name" value="FN3"/>
    <property type="match status" value="2"/>
</dbReference>
<dbReference type="Gene3D" id="2.60.40.10">
    <property type="entry name" value="Immunoglobulins"/>
    <property type="match status" value="2"/>
</dbReference>
<dbReference type="Gene3D" id="3.40.50.300">
    <property type="entry name" value="P-loop containing nucleotide triphosphate hydrolases"/>
    <property type="match status" value="1"/>
</dbReference>
<reference evidence="3 4" key="1">
    <citation type="submission" date="2024-11" db="EMBL/GenBank/DDBJ databases">
        <title>Chromosome-level genome assembly of the freshwater bivalve Anodonta woodiana.</title>
        <authorList>
            <person name="Chen X."/>
        </authorList>
    </citation>
    <scope>NUCLEOTIDE SEQUENCE [LARGE SCALE GENOMIC DNA]</scope>
    <source>
        <strain evidence="3">MN2024</strain>
        <tissue evidence="3">Gills</tissue>
    </source>
</reference>
<dbReference type="Proteomes" id="UP001634394">
    <property type="component" value="Unassembled WGS sequence"/>
</dbReference>
<keyword evidence="1" id="KW-0342">GTP-binding</keyword>
<evidence type="ECO:0000313" key="3">
    <source>
        <dbReference type="EMBL" id="KAL3831368.1"/>
    </source>
</evidence>
<evidence type="ECO:0000256" key="1">
    <source>
        <dbReference type="RuleBase" id="RU004560"/>
    </source>
</evidence>
<dbReference type="GO" id="GO:0005525">
    <property type="term" value="F:GTP binding"/>
    <property type="evidence" value="ECO:0007669"/>
    <property type="project" value="UniProtKB-KW"/>
</dbReference>
<feature type="domain" description="Fibronectin type-III" evidence="2">
    <location>
        <begin position="4"/>
        <end position="101"/>
    </location>
</feature>
<dbReference type="PANTHER" id="PTHR32046">
    <property type="entry name" value="G DOMAIN-CONTAINING PROTEIN"/>
    <property type="match status" value="1"/>
</dbReference>
<organism evidence="3 4">
    <name type="scientific">Sinanodonta woodiana</name>
    <name type="common">Chinese pond mussel</name>
    <name type="synonym">Anodonta woodiana</name>
    <dbReference type="NCBI Taxonomy" id="1069815"/>
    <lineage>
        <taxon>Eukaryota</taxon>
        <taxon>Metazoa</taxon>
        <taxon>Spiralia</taxon>
        <taxon>Lophotrochozoa</taxon>
        <taxon>Mollusca</taxon>
        <taxon>Bivalvia</taxon>
        <taxon>Autobranchia</taxon>
        <taxon>Heteroconchia</taxon>
        <taxon>Palaeoheterodonta</taxon>
        <taxon>Unionida</taxon>
        <taxon>Unionoidea</taxon>
        <taxon>Unionidae</taxon>
        <taxon>Unioninae</taxon>
        <taxon>Sinanodonta</taxon>
    </lineage>
</organism>
<dbReference type="AlphaFoldDB" id="A0ABD3T3Z8"/>
<accession>A0ABD3T3Z8</accession>
<dbReference type="InterPro" id="IPR027417">
    <property type="entry name" value="P-loop_NTPase"/>
</dbReference>
<comment type="similarity">
    <text evidence="1">Belongs to the TRAFAC class TrmE-Era-EngA-EngB-Septin-like GTPase superfamily. Septin GTPase family.</text>
</comment>
<dbReference type="SUPFAM" id="SSF52540">
    <property type="entry name" value="P-loop containing nucleoside triphosphate hydrolases"/>
    <property type="match status" value="1"/>
</dbReference>
<dbReference type="PANTHER" id="PTHR32046:SF14">
    <property type="match status" value="1"/>
</dbReference>
<feature type="domain" description="Fibronectin type-III" evidence="2">
    <location>
        <begin position="109"/>
        <end position="202"/>
    </location>
</feature>
<comment type="caution">
    <text evidence="3">The sequence shown here is derived from an EMBL/GenBank/DDBJ whole genome shotgun (WGS) entry which is preliminary data.</text>
</comment>
<proteinExistence type="inferred from homology"/>
<dbReference type="InterPro" id="IPR030379">
    <property type="entry name" value="G_SEPTIN_dom"/>
</dbReference>